<dbReference type="GO" id="GO:0003700">
    <property type="term" value="F:DNA-binding transcription factor activity"/>
    <property type="evidence" value="ECO:0007669"/>
    <property type="project" value="InterPro"/>
</dbReference>
<evidence type="ECO:0000313" key="7">
    <source>
        <dbReference type="Proteomes" id="UP000199520"/>
    </source>
</evidence>
<dbReference type="Pfam" id="PF12833">
    <property type="entry name" value="HTH_18"/>
    <property type="match status" value="1"/>
</dbReference>
<evidence type="ECO:0000256" key="3">
    <source>
        <dbReference type="ARBA" id="ARBA00023159"/>
    </source>
</evidence>
<dbReference type="InterPro" id="IPR003313">
    <property type="entry name" value="AraC-bd"/>
</dbReference>
<dbReference type="InterPro" id="IPR020449">
    <property type="entry name" value="Tscrpt_reg_AraC-type_HTH"/>
</dbReference>
<dbReference type="OrthoDB" id="9772607at2"/>
<dbReference type="Gene3D" id="2.60.120.10">
    <property type="entry name" value="Jelly Rolls"/>
    <property type="match status" value="1"/>
</dbReference>
<evidence type="ECO:0000313" key="6">
    <source>
        <dbReference type="EMBL" id="SFM08017.1"/>
    </source>
</evidence>
<keyword evidence="1" id="KW-0805">Transcription regulation</keyword>
<dbReference type="SUPFAM" id="SSF51215">
    <property type="entry name" value="Regulatory protein AraC"/>
    <property type="match status" value="1"/>
</dbReference>
<dbReference type="InterPro" id="IPR037923">
    <property type="entry name" value="HTH-like"/>
</dbReference>
<keyword evidence="2 6" id="KW-0238">DNA-binding</keyword>
<keyword evidence="3" id="KW-0010">Activator</keyword>
<reference evidence="7" key="1">
    <citation type="submission" date="2016-10" db="EMBL/GenBank/DDBJ databases">
        <authorList>
            <person name="Varghese N."/>
            <person name="Submissions S."/>
        </authorList>
    </citation>
    <scope>NUCLEOTIDE SEQUENCE [LARGE SCALE GENOMIC DNA]</scope>
    <source>
        <strain evidence="7">DSM 13327</strain>
    </source>
</reference>
<gene>
    <name evidence="6" type="ORF">SAMN04490355_103916</name>
</gene>
<dbReference type="SMART" id="SM00342">
    <property type="entry name" value="HTH_ARAC"/>
    <property type="match status" value="1"/>
</dbReference>
<dbReference type="Proteomes" id="UP000199520">
    <property type="component" value="Unassembled WGS sequence"/>
</dbReference>
<keyword evidence="4" id="KW-0804">Transcription</keyword>
<dbReference type="PRINTS" id="PR00032">
    <property type="entry name" value="HTHARAC"/>
</dbReference>
<dbReference type="RefSeq" id="WP_090940623.1">
    <property type="nucleotide sequence ID" value="NZ_FOTS01000039.1"/>
</dbReference>
<dbReference type="InterPro" id="IPR050204">
    <property type="entry name" value="AraC_XylS_family_regulators"/>
</dbReference>
<evidence type="ECO:0000259" key="5">
    <source>
        <dbReference type="PROSITE" id="PS01124"/>
    </source>
</evidence>
<protein>
    <submittedName>
        <fullName evidence="6">AraC-type DNA-binding protein</fullName>
    </submittedName>
</protein>
<evidence type="ECO:0000256" key="1">
    <source>
        <dbReference type="ARBA" id="ARBA00023015"/>
    </source>
</evidence>
<keyword evidence="7" id="KW-1185">Reference proteome</keyword>
<dbReference type="Gene3D" id="1.10.10.60">
    <property type="entry name" value="Homeodomain-like"/>
    <property type="match status" value="2"/>
</dbReference>
<accession>A0A1I4MY53</accession>
<evidence type="ECO:0000256" key="2">
    <source>
        <dbReference type="ARBA" id="ARBA00023125"/>
    </source>
</evidence>
<dbReference type="SUPFAM" id="SSF46689">
    <property type="entry name" value="Homeodomain-like"/>
    <property type="match status" value="2"/>
</dbReference>
<dbReference type="InterPro" id="IPR014710">
    <property type="entry name" value="RmlC-like_jellyroll"/>
</dbReference>
<feature type="domain" description="HTH araC/xylS-type" evidence="5">
    <location>
        <begin position="169"/>
        <end position="266"/>
    </location>
</feature>
<sequence length="266" mass="31442">MMNGVQFYRDEELPYFELKLCDTSQLSYRKHAHEEYSLGIVDKGTSSFWYEGKWEQVNPKTIVFIPPNLVHSCNPQQEDQWKYKMLFINTAWIHRFMDSKEKVLFRNPIVEAISDPEIFKMTSSMMENLMEHASPLEKEDNIIALFDKMAVHADQVQNINSKQGLSKLRVVKEYLHSNFCEKITLDDLEQVSGINKFHLIRLFKDAFGIPPHMYQTLLRINYAKRQLRKQRQITEVALEAGFYDQSHFHKVFKSHTGITPEKYEKI</sequence>
<dbReference type="PANTHER" id="PTHR46796">
    <property type="entry name" value="HTH-TYPE TRANSCRIPTIONAL ACTIVATOR RHAS-RELATED"/>
    <property type="match status" value="1"/>
</dbReference>
<organism evidence="6 7">
    <name type="scientific">Pelosinus propionicus DSM 13327</name>
    <dbReference type="NCBI Taxonomy" id="1123291"/>
    <lineage>
        <taxon>Bacteria</taxon>
        <taxon>Bacillati</taxon>
        <taxon>Bacillota</taxon>
        <taxon>Negativicutes</taxon>
        <taxon>Selenomonadales</taxon>
        <taxon>Sporomusaceae</taxon>
        <taxon>Pelosinus</taxon>
    </lineage>
</organism>
<dbReference type="STRING" id="1123291.SAMN04490355_103916"/>
<dbReference type="PANTHER" id="PTHR46796:SF2">
    <property type="entry name" value="TRANSCRIPTIONAL REGULATORY PROTEIN"/>
    <property type="match status" value="1"/>
</dbReference>
<name>A0A1I4MY53_9FIRM</name>
<dbReference type="Pfam" id="PF02311">
    <property type="entry name" value="AraC_binding"/>
    <property type="match status" value="1"/>
</dbReference>
<proteinExistence type="predicted"/>
<dbReference type="InterPro" id="IPR009057">
    <property type="entry name" value="Homeodomain-like_sf"/>
</dbReference>
<dbReference type="PROSITE" id="PS01124">
    <property type="entry name" value="HTH_ARAC_FAMILY_2"/>
    <property type="match status" value="1"/>
</dbReference>
<dbReference type="GO" id="GO:0043565">
    <property type="term" value="F:sequence-specific DNA binding"/>
    <property type="evidence" value="ECO:0007669"/>
    <property type="project" value="InterPro"/>
</dbReference>
<dbReference type="InterPro" id="IPR018060">
    <property type="entry name" value="HTH_AraC"/>
</dbReference>
<dbReference type="EMBL" id="FOTS01000039">
    <property type="protein sequence ID" value="SFM08017.1"/>
    <property type="molecule type" value="Genomic_DNA"/>
</dbReference>
<dbReference type="PROSITE" id="PS00041">
    <property type="entry name" value="HTH_ARAC_FAMILY_1"/>
    <property type="match status" value="1"/>
</dbReference>
<evidence type="ECO:0000256" key="4">
    <source>
        <dbReference type="ARBA" id="ARBA00023163"/>
    </source>
</evidence>
<dbReference type="InterPro" id="IPR018062">
    <property type="entry name" value="HTH_AraC-typ_CS"/>
</dbReference>
<dbReference type="AlphaFoldDB" id="A0A1I4MY53"/>